<organism evidence="1 2">
    <name type="scientific">Brachionus plicatilis</name>
    <name type="common">Marine rotifer</name>
    <name type="synonym">Brachionus muelleri</name>
    <dbReference type="NCBI Taxonomy" id="10195"/>
    <lineage>
        <taxon>Eukaryota</taxon>
        <taxon>Metazoa</taxon>
        <taxon>Spiralia</taxon>
        <taxon>Gnathifera</taxon>
        <taxon>Rotifera</taxon>
        <taxon>Eurotatoria</taxon>
        <taxon>Monogononta</taxon>
        <taxon>Pseudotrocha</taxon>
        <taxon>Ploima</taxon>
        <taxon>Brachionidae</taxon>
        <taxon>Brachionus</taxon>
    </lineage>
</organism>
<dbReference type="AlphaFoldDB" id="A0A3M7PM61"/>
<proteinExistence type="predicted"/>
<gene>
    <name evidence="1" type="ORF">BpHYR1_046469</name>
</gene>
<evidence type="ECO:0000313" key="1">
    <source>
        <dbReference type="EMBL" id="RNA00193.1"/>
    </source>
</evidence>
<comment type="caution">
    <text evidence="1">The sequence shown here is derived from an EMBL/GenBank/DDBJ whole genome shotgun (WGS) entry which is preliminary data.</text>
</comment>
<accession>A0A3M7PM61</accession>
<sequence>MCNKIENFPTIQSMLIMMIENVFELFPFWSMKMILNEKHSIILLFAYDQIEKLLTNIMPFHPDLRQVEQNGQLGCERIWAFSKYERRNSIATKQLSEEYKTLRDIQDSYFENQTQKKSFQKDFLSLLLKLNAYIIKHCRFYRKIIV</sequence>
<dbReference type="EMBL" id="REGN01009867">
    <property type="protein sequence ID" value="RNA00193.1"/>
    <property type="molecule type" value="Genomic_DNA"/>
</dbReference>
<protein>
    <submittedName>
        <fullName evidence="1">Uncharacterized protein</fullName>
    </submittedName>
</protein>
<keyword evidence="2" id="KW-1185">Reference proteome</keyword>
<dbReference type="Proteomes" id="UP000276133">
    <property type="component" value="Unassembled WGS sequence"/>
</dbReference>
<evidence type="ECO:0000313" key="2">
    <source>
        <dbReference type="Proteomes" id="UP000276133"/>
    </source>
</evidence>
<reference evidence="1 2" key="1">
    <citation type="journal article" date="2018" name="Sci. Rep.">
        <title>Genomic signatures of local adaptation to the degree of environmental predictability in rotifers.</title>
        <authorList>
            <person name="Franch-Gras L."/>
            <person name="Hahn C."/>
            <person name="Garcia-Roger E.M."/>
            <person name="Carmona M.J."/>
            <person name="Serra M."/>
            <person name="Gomez A."/>
        </authorList>
    </citation>
    <scope>NUCLEOTIDE SEQUENCE [LARGE SCALE GENOMIC DNA]</scope>
    <source>
        <strain evidence="1">HYR1</strain>
    </source>
</reference>
<name>A0A3M7PM61_BRAPC</name>